<dbReference type="EMBL" id="QGKY02001925">
    <property type="protein sequence ID" value="KAF2549410.1"/>
    <property type="molecule type" value="Genomic_DNA"/>
</dbReference>
<protein>
    <submittedName>
        <fullName evidence="1">Uncharacterized protein</fullName>
    </submittedName>
</protein>
<gene>
    <name evidence="1" type="ORF">F2Q70_00021460</name>
</gene>
<comment type="caution">
    <text evidence="1">The sequence shown here is derived from an EMBL/GenBank/DDBJ whole genome shotgun (WGS) entry which is preliminary data.</text>
</comment>
<organism evidence="1">
    <name type="scientific">Brassica cretica</name>
    <name type="common">Mustard</name>
    <dbReference type="NCBI Taxonomy" id="69181"/>
    <lineage>
        <taxon>Eukaryota</taxon>
        <taxon>Viridiplantae</taxon>
        <taxon>Streptophyta</taxon>
        <taxon>Embryophyta</taxon>
        <taxon>Tracheophyta</taxon>
        <taxon>Spermatophyta</taxon>
        <taxon>Magnoliopsida</taxon>
        <taxon>eudicotyledons</taxon>
        <taxon>Gunneridae</taxon>
        <taxon>Pentapetalae</taxon>
        <taxon>rosids</taxon>
        <taxon>malvids</taxon>
        <taxon>Brassicales</taxon>
        <taxon>Brassicaceae</taxon>
        <taxon>Brassiceae</taxon>
        <taxon>Brassica</taxon>
    </lineage>
</organism>
<proteinExistence type="predicted"/>
<reference evidence="1" key="1">
    <citation type="submission" date="2019-12" db="EMBL/GenBank/DDBJ databases">
        <title>Genome sequencing and annotation of Brassica cretica.</title>
        <authorList>
            <person name="Studholme D.J."/>
            <person name="Sarris P.F."/>
        </authorList>
    </citation>
    <scope>NUCLEOTIDE SEQUENCE</scope>
    <source>
        <strain evidence="1">PFS-102/07</strain>
        <tissue evidence="1">Leaf</tissue>
    </source>
</reference>
<accession>A0A8S9GWV0</accession>
<dbReference type="AlphaFoldDB" id="A0A8S9GWV0"/>
<evidence type="ECO:0000313" key="1">
    <source>
        <dbReference type="EMBL" id="KAF2549410.1"/>
    </source>
</evidence>
<sequence>MPRNIYEHRSWMYAHKDSSGRVTEEFLNGAEMFMYHAGQTSLTLETELYPRAHSGRAGRFRATCG</sequence>
<name>A0A8S9GWV0_BRACR</name>